<dbReference type="Pfam" id="PF00211">
    <property type="entry name" value="Guanylate_cyc"/>
    <property type="match status" value="1"/>
</dbReference>
<dbReference type="SMART" id="SM00382">
    <property type="entry name" value="AAA"/>
    <property type="match status" value="1"/>
</dbReference>
<evidence type="ECO:0000259" key="4">
    <source>
        <dbReference type="PROSITE" id="PS50125"/>
    </source>
</evidence>
<dbReference type="InterPro" id="IPR001054">
    <property type="entry name" value="A/G_cyclase"/>
</dbReference>
<accession>A0A9W6ZWP6</accession>
<evidence type="ECO:0000256" key="1">
    <source>
        <dbReference type="ARBA" id="ARBA00022741"/>
    </source>
</evidence>
<evidence type="ECO:0000256" key="2">
    <source>
        <dbReference type="ARBA" id="ARBA00022840"/>
    </source>
</evidence>
<dbReference type="PANTHER" id="PTHR16305">
    <property type="entry name" value="TESTICULAR SOLUBLE ADENYLYL CYCLASE"/>
    <property type="match status" value="1"/>
</dbReference>
<dbReference type="GO" id="GO:0004016">
    <property type="term" value="F:adenylate cyclase activity"/>
    <property type="evidence" value="ECO:0007669"/>
    <property type="project" value="TreeGrafter"/>
</dbReference>
<feature type="compositionally biased region" description="Basic residues" evidence="3">
    <location>
        <begin position="633"/>
        <end position="648"/>
    </location>
</feature>
<dbReference type="InterPro" id="IPR029787">
    <property type="entry name" value="Nucleotide_cyclase"/>
</dbReference>
<dbReference type="InterPro" id="IPR003593">
    <property type="entry name" value="AAA+_ATPase"/>
</dbReference>
<feature type="domain" description="Guanylate cyclase" evidence="4">
    <location>
        <begin position="296"/>
        <end position="335"/>
    </location>
</feature>
<dbReference type="SUPFAM" id="SSF55073">
    <property type="entry name" value="Nucleotide cyclase"/>
    <property type="match status" value="2"/>
</dbReference>
<protein>
    <recommendedName>
        <fullName evidence="4">Guanylate cyclase domain-containing protein</fullName>
    </recommendedName>
</protein>
<dbReference type="SUPFAM" id="SSF52540">
    <property type="entry name" value="P-loop containing nucleoside triphosphate hydrolases"/>
    <property type="match status" value="1"/>
</dbReference>
<proteinExistence type="predicted"/>
<dbReference type="OrthoDB" id="195026at2759"/>
<comment type="caution">
    <text evidence="5">The sequence shown here is derived from an EMBL/GenBank/DDBJ whole genome shotgun (WGS) entry which is preliminary data.</text>
</comment>
<dbReference type="EMBL" id="BRXZ01001006">
    <property type="protein sequence ID" value="GMH59791.1"/>
    <property type="molecule type" value="Genomic_DNA"/>
</dbReference>
<name>A0A9W6ZWP6_9STRA</name>
<evidence type="ECO:0000256" key="3">
    <source>
        <dbReference type="SAM" id="MobiDB-lite"/>
    </source>
</evidence>
<keyword evidence="1" id="KW-0547">Nucleotide-binding</keyword>
<dbReference type="AlphaFoldDB" id="A0A9W6ZWP6"/>
<gene>
    <name evidence="5" type="ORF">TrRE_jg3657</name>
</gene>
<keyword evidence="2" id="KW-0067">ATP-binding</keyword>
<dbReference type="GO" id="GO:0035556">
    <property type="term" value="P:intracellular signal transduction"/>
    <property type="evidence" value="ECO:0007669"/>
    <property type="project" value="InterPro"/>
</dbReference>
<sequence>MEKLSTTLTSNDLSICINEYFTALINCITSWSGDVLKFAGDAVFVSFPPTSPSTEDPILRLALAARCAEAIVTTLSDYKPTLSDHKLNVHCGVAFAAGKFHVVGAPNIPRAEILLVGEVISAVAEAEVQAGLGEVYCCPATQQALGSRSSLLCSRTSPLNINLYPDPPPAKSIEQKLTASQQVSVALKPFAHETVIGTLEDGGTLQPELRPVYTIFLKAERPPGTELNQEFLQRIMEISGEEVALAGGNIRQFILDDKGMVLIFTFGLLHAVFKGMAQGSIMFSASLADRLFGELGLRIRIGITFGHVYCGIVGSPTRHEFAVMGSTVNLAARLMCSKCDDNKAVNIVIDEATVDNSIKSNLQFEPLEPITAKGFSEKVKIFTIVTSTRKPARRASTTIFTGASFSVAEGEVVNNFVGRSKELYDILEAKEEEKARFLTLVGEGGIGKSTLALKVVEEMKDRCEEKILVLSGQCDGRGILPFSATKRIVVSLLKELKADSVRGVKKLAEELGFASDIVLPTLNLFGLSMEGGEGKVVMKDIVSFVAALFTLPTPRKIIVLDDAHDIDTDSLALLRSISQMNQPITGILTSRRTDGPNLTKTYNLPPFTEATITQMLLAEMLSSGSTNATKTTMPKKKMPEKKPKKKRASMTDKNILSSSSSSEGNHKRSSLAFSGASVSADLLQITGGNPLFLSEVVELILHTDLITRGGFRDAVEWREDKKEEREAMLDVVCSFNNVSELILSKLDVLSGETRFFIQEAAVIGRCFSVRDMHLLGWNEQDIEDCVTELEEAGIVEEDEERATDNRMMDAQEDVLNVPHYKFSHQVYASSIYNKQLSNVVSKVHLRYATQLALHQKALNQEPTNSSLAVQLQHLSATTKFCKSAAVATVLAERYSKLALYEYAITCCGLALATKSDEEEDEAEACVSRIRLIVQQAKCHLSLSDKKKGTELYEEAKSLYDQGFAGGIVQDASIVFPIISGLTLALKWGTIRDDENATFEKNLVNAFIESAHAFGDMAHVTRALALKGVMNQRLGLWEKALEAEDELEECYDVSLTSKICEAYGSDRAAQSVTLSPQWVWVMEGKKATQRVEQALNKGVALLERPELERRNVHNKVMMLFPLIALWFSITDKREENMTRAKSLWQKHVVDAIEEFYDKESKIFFTSLLLPMKFFLDLAVDAEVCAEEVGERREFLLDMMESRSLEDGTFQTMDESE</sequence>
<evidence type="ECO:0000313" key="5">
    <source>
        <dbReference type="EMBL" id="GMH59791.1"/>
    </source>
</evidence>
<reference evidence="5" key="1">
    <citation type="submission" date="2022-07" db="EMBL/GenBank/DDBJ databases">
        <title>Genome analysis of Parmales, a sister group of diatoms, reveals the evolutionary specialization of diatoms from phago-mixotrophs to photoautotrophs.</title>
        <authorList>
            <person name="Ban H."/>
            <person name="Sato S."/>
            <person name="Yoshikawa S."/>
            <person name="Kazumasa Y."/>
            <person name="Nakamura Y."/>
            <person name="Ichinomiya M."/>
            <person name="Saitoh K."/>
            <person name="Sato N."/>
            <person name="Blanc-Mathieu R."/>
            <person name="Endo H."/>
            <person name="Kuwata A."/>
            <person name="Ogata H."/>
        </authorList>
    </citation>
    <scope>NUCLEOTIDE SEQUENCE</scope>
</reference>
<dbReference type="GO" id="GO:0005524">
    <property type="term" value="F:ATP binding"/>
    <property type="evidence" value="ECO:0007669"/>
    <property type="project" value="UniProtKB-KW"/>
</dbReference>
<dbReference type="PROSITE" id="PS50125">
    <property type="entry name" value="GUANYLATE_CYCLASE_2"/>
    <property type="match status" value="1"/>
</dbReference>
<dbReference type="InterPro" id="IPR027417">
    <property type="entry name" value="P-loop_NTPase"/>
</dbReference>
<dbReference type="GO" id="GO:0005737">
    <property type="term" value="C:cytoplasm"/>
    <property type="evidence" value="ECO:0007669"/>
    <property type="project" value="TreeGrafter"/>
</dbReference>
<organism evidence="5 6">
    <name type="scientific">Triparma retinervis</name>
    <dbReference type="NCBI Taxonomy" id="2557542"/>
    <lineage>
        <taxon>Eukaryota</taxon>
        <taxon>Sar</taxon>
        <taxon>Stramenopiles</taxon>
        <taxon>Ochrophyta</taxon>
        <taxon>Bolidophyceae</taxon>
        <taxon>Parmales</taxon>
        <taxon>Triparmaceae</taxon>
        <taxon>Triparma</taxon>
    </lineage>
</organism>
<dbReference type="CDD" id="cd07302">
    <property type="entry name" value="CHD"/>
    <property type="match status" value="1"/>
</dbReference>
<keyword evidence="6" id="KW-1185">Reference proteome</keyword>
<dbReference type="Proteomes" id="UP001165082">
    <property type="component" value="Unassembled WGS sequence"/>
</dbReference>
<dbReference type="Pfam" id="PF13191">
    <property type="entry name" value="AAA_16"/>
    <property type="match status" value="1"/>
</dbReference>
<dbReference type="Gene3D" id="3.30.70.1230">
    <property type="entry name" value="Nucleotide cyclase"/>
    <property type="match status" value="2"/>
</dbReference>
<evidence type="ECO:0000313" key="6">
    <source>
        <dbReference type="Proteomes" id="UP001165082"/>
    </source>
</evidence>
<feature type="region of interest" description="Disordered" evidence="3">
    <location>
        <begin position="623"/>
        <end position="668"/>
    </location>
</feature>
<dbReference type="InterPro" id="IPR041664">
    <property type="entry name" value="AAA_16"/>
</dbReference>
<dbReference type="PANTHER" id="PTHR16305:SF28">
    <property type="entry name" value="GUANYLATE CYCLASE DOMAIN-CONTAINING PROTEIN"/>
    <property type="match status" value="1"/>
</dbReference>
<dbReference type="GO" id="GO:0009190">
    <property type="term" value="P:cyclic nucleotide biosynthetic process"/>
    <property type="evidence" value="ECO:0007669"/>
    <property type="project" value="InterPro"/>
</dbReference>
<dbReference type="Gene3D" id="3.40.50.300">
    <property type="entry name" value="P-loop containing nucleotide triphosphate hydrolases"/>
    <property type="match status" value="1"/>
</dbReference>